<dbReference type="InterPro" id="IPR000873">
    <property type="entry name" value="AMP-dep_synth/lig_dom"/>
</dbReference>
<dbReference type="FunFam" id="3.40.50.980:FF:000002">
    <property type="entry name" value="Enterobactin synthetase component F"/>
    <property type="match status" value="1"/>
</dbReference>
<dbReference type="SUPFAM" id="SSF52777">
    <property type="entry name" value="CoA-dependent acyltransferases"/>
    <property type="match status" value="2"/>
</dbReference>
<feature type="compositionally biased region" description="Polar residues" evidence="4">
    <location>
        <begin position="1132"/>
        <end position="1158"/>
    </location>
</feature>
<accession>A0A3R8LSS0</accession>
<evidence type="ECO:0000313" key="7">
    <source>
        <dbReference type="Proteomes" id="UP000270261"/>
    </source>
</evidence>
<dbReference type="Gene3D" id="3.40.50.12780">
    <property type="entry name" value="N-terminal domain of ligase-like"/>
    <property type="match status" value="1"/>
</dbReference>
<dbReference type="GO" id="GO:0047527">
    <property type="term" value="F:2,3-dihydroxybenzoate-serine ligase activity"/>
    <property type="evidence" value="ECO:0007669"/>
    <property type="project" value="TreeGrafter"/>
</dbReference>
<feature type="compositionally biased region" description="Polar residues" evidence="4">
    <location>
        <begin position="1"/>
        <end position="13"/>
    </location>
</feature>
<feature type="region of interest" description="Disordered" evidence="4">
    <location>
        <begin position="1"/>
        <end position="29"/>
    </location>
</feature>
<dbReference type="Pfam" id="PF13193">
    <property type="entry name" value="AMP-binding_C"/>
    <property type="match status" value="1"/>
</dbReference>
<proteinExistence type="predicted"/>
<dbReference type="Pfam" id="PF00668">
    <property type="entry name" value="Condensation"/>
    <property type="match status" value="1"/>
</dbReference>
<dbReference type="GO" id="GO:0009239">
    <property type="term" value="P:enterobactin biosynthetic process"/>
    <property type="evidence" value="ECO:0007669"/>
    <property type="project" value="TreeGrafter"/>
</dbReference>
<dbReference type="PANTHER" id="PTHR45527">
    <property type="entry name" value="NONRIBOSOMAL PEPTIDE SYNTHETASE"/>
    <property type="match status" value="1"/>
</dbReference>
<dbReference type="SUPFAM" id="SSF53474">
    <property type="entry name" value="alpha/beta-Hydrolases"/>
    <property type="match status" value="1"/>
</dbReference>
<dbReference type="SMART" id="SM00823">
    <property type="entry name" value="PKS_PP"/>
    <property type="match status" value="1"/>
</dbReference>
<feature type="domain" description="Carrier" evidence="5">
    <location>
        <begin position="1024"/>
        <end position="1100"/>
    </location>
</feature>
<organism evidence="6 7">
    <name type="scientific">Lautropia dentalis</name>
    <dbReference type="NCBI Taxonomy" id="2490857"/>
    <lineage>
        <taxon>Bacteria</taxon>
        <taxon>Pseudomonadati</taxon>
        <taxon>Pseudomonadota</taxon>
        <taxon>Betaproteobacteria</taxon>
        <taxon>Burkholderiales</taxon>
        <taxon>Burkholderiaceae</taxon>
        <taxon>Lautropia</taxon>
    </lineage>
</organism>
<dbReference type="NCBIfam" id="TIGR01733">
    <property type="entry name" value="AA-adenyl-dom"/>
    <property type="match status" value="1"/>
</dbReference>
<dbReference type="InterPro" id="IPR020806">
    <property type="entry name" value="PKS_PP-bd"/>
</dbReference>
<dbReference type="InterPro" id="IPR001031">
    <property type="entry name" value="Thioesterase"/>
</dbReference>
<dbReference type="InterPro" id="IPR001242">
    <property type="entry name" value="Condensation_dom"/>
</dbReference>
<dbReference type="InterPro" id="IPR009081">
    <property type="entry name" value="PP-bd_ACP"/>
</dbReference>
<evidence type="ECO:0000256" key="4">
    <source>
        <dbReference type="SAM" id="MobiDB-lite"/>
    </source>
</evidence>
<feature type="compositionally biased region" description="Basic and acidic residues" evidence="4">
    <location>
        <begin position="15"/>
        <end position="24"/>
    </location>
</feature>
<evidence type="ECO:0000256" key="2">
    <source>
        <dbReference type="ARBA" id="ARBA00022450"/>
    </source>
</evidence>
<dbReference type="SUPFAM" id="SSF47336">
    <property type="entry name" value="ACP-like"/>
    <property type="match status" value="1"/>
</dbReference>
<dbReference type="Pfam" id="PF00550">
    <property type="entry name" value="PP-binding"/>
    <property type="match status" value="1"/>
</dbReference>
<sequence length="1417" mass="154010">MATLQPSSATLSAESRGDGPRMDSPDTAQPLTEAQEGLWYAQQLDPHNPIFNTGHVTEIRGPVDVARLAAAIQATLQEADALTLAFLDTDDGPRQYFDTTRLPVLERVTLPDEATDPGRAERLMRTDLQTPIDPRRQPLARHLLIEQPGRVLWFQRVHHLAADGYGMALIEQRAMQHYQAMADDAPQAGSVPGSPLTSFAAVVADDARYRSSEQRRQDAQYWRETLSLLDTVASLTERSASTGTHALHAEVDVPDDVLQALRAREQQTLVSWPDILTLLMAAWVQRHTGSQPVVPGVPYMGRLGNISARSVATVMNIVPLVLDIGQDQPLDELITGAARQLKKARRHGRYRSEQMRRDLARAGGQGRIHGPLLNILPFDAPYRQAGLDAHQTVYGTGPVEDLNLNVRAAPDASGMRLQVEANPKLYREADIAAMPGRLLAFLRHALPAQTLRPVQTLYGDERRHWVSGVNDTAHPVPDTTLVALARETCARHGARDVLRMQDERVCYADFDTRTDHAARLLVAAGVQPRDIVAVALPRSPRMVMSLHAIQRAGAAYLPLDIEQPPARIARILAAARPRAVIVDGNTEGLLADAMVVTLDSLFGSLPADGNTTQLPVIQPADPAYVIYTSGSTGEPKGVMVSHRAIVNRLLWMREHYGFGPDERFLQKTAYTFDVSVWELFLPMLCGGTLVVAEPDVHKDPQALAALIRRERVDVVHFVPSMLAAFLDEPGSDGLRMQAVFCSGEALPAQMRDRFHARIDSALHNLYGPTEAAVDVSHWAASRDDRSDPVPIGFPVWNTGLYILDECLRPVAPGVTGTLYLGGRQLADGYVGRPDLTEARFITHPGLDPDHPEPVRLYDTGDLARWRADGAVEYRGRIDHQVKLRGQRIELGEIEAAFETHPQVRHVAVLAPRDARGEQRLVAYVVTKDGAEAASAPVHENTDAPSLAARPAATGSGSGPAPGSVHDSRAHALPEALLDYVRSLLPPAMVPSLVMLLPALPINSSGKLDRKALPAPTFAAQGSTPPRTPAERQVAAAFAGILGLPGTPGVEDDFFVLGGHSLLATRLAARLRQDTGTDITLGAVFEHPDVGRLAAWIERLQRQEVAAGEAGFGPLFRLRGDLPATPRERPHATPNQQTRGTPHQQTHGTPRTPDATCTAQDGSAPPALFCIHPAGGLAWCYGLLARRLSGTRPVIGLQSPALTGQHGSYPTLRALSAHYADLIQQLQPAGPYHLLGWSTGGILAQDIACQLQARGATLGVVCLLDAYPADAWRDRAPAEAHDVWRAILHIAGQDPDALTREGQLTQERVIGHLRAQQHPLGNLTDEQLHSIFEAVGFSNTLVRDHRHQTYDGTLLYIRAALDHAGENLSPDMWAPFATRLDVHDAPSLHAHLPGETALDSWLPPLEAALQAAETGVHR</sequence>
<feature type="region of interest" description="Disordered" evidence="4">
    <location>
        <begin position="1117"/>
        <end position="1158"/>
    </location>
</feature>
<dbReference type="InterPro" id="IPR036736">
    <property type="entry name" value="ACP-like_sf"/>
</dbReference>
<dbReference type="GO" id="GO:0005829">
    <property type="term" value="C:cytosol"/>
    <property type="evidence" value="ECO:0007669"/>
    <property type="project" value="TreeGrafter"/>
</dbReference>
<protein>
    <submittedName>
        <fullName evidence="6">Amino acid adenylation domain-containing protein</fullName>
    </submittedName>
</protein>
<dbReference type="Proteomes" id="UP000270261">
    <property type="component" value="Unassembled WGS sequence"/>
</dbReference>
<dbReference type="FunFam" id="3.40.50.12780:FF:000012">
    <property type="entry name" value="Non-ribosomal peptide synthetase"/>
    <property type="match status" value="1"/>
</dbReference>
<evidence type="ECO:0000256" key="1">
    <source>
        <dbReference type="ARBA" id="ARBA00001957"/>
    </source>
</evidence>
<dbReference type="Pfam" id="PF00501">
    <property type="entry name" value="AMP-binding"/>
    <property type="match status" value="1"/>
</dbReference>
<evidence type="ECO:0000256" key="3">
    <source>
        <dbReference type="ARBA" id="ARBA00022553"/>
    </source>
</evidence>
<dbReference type="RefSeq" id="WP_125094812.1">
    <property type="nucleotide sequence ID" value="NZ_RRUE01000001.1"/>
</dbReference>
<dbReference type="Gene3D" id="3.30.559.30">
    <property type="entry name" value="Nonribosomal peptide synthetase, condensation domain"/>
    <property type="match status" value="1"/>
</dbReference>
<keyword evidence="2" id="KW-0596">Phosphopantetheine</keyword>
<dbReference type="InterPro" id="IPR023213">
    <property type="entry name" value="CAT-like_dom_sf"/>
</dbReference>
<dbReference type="PROSITE" id="PS00455">
    <property type="entry name" value="AMP_BINDING"/>
    <property type="match status" value="1"/>
</dbReference>
<keyword evidence="3" id="KW-0597">Phosphoprotein</keyword>
<dbReference type="InterPro" id="IPR029058">
    <property type="entry name" value="AB_hydrolase_fold"/>
</dbReference>
<gene>
    <name evidence="6" type="ORF">EHV23_03995</name>
</gene>
<reference evidence="6 7" key="1">
    <citation type="submission" date="2018-11" db="EMBL/GenBank/DDBJ databases">
        <title>Genome sequencing of Lautropia sp. KCOM 2505 (= ChDC F240).</title>
        <authorList>
            <person name="Kook J.-K."/>
            <person name="Park S.-N."/>
            <person name="Lim Y.K."/>
        </authorList>
    </citation>
    <scope>NUCLEOTIDE SEQUENCE [LARGE SCALE GENOMIC DNA]</scope>
    <source>
        <strain evidence="6 7">KCOM 2505</strain>
    </source>
</reference>
<feature type="compositionally biased region" description="Low complexity" evidence="4">
    <location>
        <begin position="947"/>
        <end position="963"/>
    </location>
</feature>
<evidence type="ECO:0000313" key="6">
    <source>
        <dbReference type="EMBL" id="RRN45383.1"/>
    </source>
</evidence>
<dbReference type="OrthoDB" id="9154499at2"/>
<dbReference type="GO" id="GO:0043041">
    <property type="term" value="P:amino acid activation for nonribosomal peptide biosynthetic process"/>
    <property type="evidence" value="ECO:0007669"/>
    <property type="project" value="TreeGrafter"/>
</dbReference>
<comment type="caution">
    <text evidence="6">The sequence shown here is derived from an EMBL/GenBank/DDBJ whole genome shotgun (WGS) entry which is preliminary data.</text>
</comment>
<dbReference type="PROSITE" id="PS50075">
    <property type="entry name" value="CARRIER"/>
    <property type="match status" value="1"/>
</dbReference>
<dbReference type="GO" id="GO:0031177">
    <property type="term" value="F:phosphopantetheine binding"/>
    <property type="evidence" value="ECO:0007669"/>
    <property type="project" value="InterPro"/>
</dbReference>
<dbReference type="InterPro" id="IPR010071">
    <property type="entry name" value="AA_adenyl_dom"/>
</dbReference>
<dbReference type="InterPro" id="IPR045851">
    <property type="entry name" value="AMP-bd_C_sf"/>
</dbReference>
<name>A0A3R8LSS0_9BURK</name>
<dbReference type="InterPro" id="IPR020845">
    <property type="entry name" value="AMP-binding_CS"/>
</dbReference>
<dbReference type="EMBL" id="RRUE01000001">
    <property type="protein sequence ID" value="RRN45383.1"/>
    <property type="molecule type" value="Genomic_DNA"/>
</dbReference>
<comment type="cofactor">
    <cofactor evidence="1">
        <name>pantetheine 4'-phosphate</name>
        <dbReference type="ChEBI" id="CHEBI:47942"/>
    </cofactor>
</comment>
<dbReference type="InterPro" id="IPR025110">
    <property type="entry name" value="AMP-bd_C"/>
</dbReference>
<dbReference type="PANTHER" id="PTHR45527:SF1">
    <property type="entry name" value="FATTY ACID SYNTHASE"/>
    <property type="match status" value="1"/>
</dbReference>
<dbReference type="Gene3D" id="3.30.559.10">
    <property type="entry name" value="Chloramphenicol acetyltransferase-like domain"/>
    <property type="match status" value="1"/>
</dbReference>
<dbReference type="SUPFAM" id="SSF56801">
    <property type="entry name" value="Acetyl-CoA synthetase-like"/>
    <property type="match status" value="1"/>
</dbReference>
<dbReference type="Gene3D" id="3.30.300.30">
    <property type="match status" value="1"/>
</dbReference>
<dbReference type="Gene3D" id="3.40.50.1820">
    <property type="entry name" value="alpha/beta hydrolase"/>
    <property type="match status" value="2"/>
</dbReference>
<feature type="region of interest" description="Disordered" evidence="4">
    <location>
        <begin position="932"/>
        <end position="966"/>
    </location>
</feature>
<keyword evidence="7" id="KW-1185">Reference proteome</keyword>
<evidence type="ECO:0000259" key="5">
    <source>
        <dbReference type="PROSITE" id="PS50075"/>
    </source>
</evidence>
<dbReference type="InterPro" id="IPR042099">
    <property type="entry name" value="ANL_N_sf"/>
</dbReference>
<dbReference type="GO" id="GO:0009366">
    <property type="term" value="C:enterobactin synthetase complex"/>
    <property type="evidence" value="ECO:0007669"/>
    <property type="project" value="TreeGrafter"/>
</dbReference>
<dbReference type="Pfam" id="PF00975">
    <property type="entry name" value="Thioesterase"/>
    <property type="match status" value="1"/>
</dbReference>